<accession>A0ABN9XF63</accession>
<dbReference type="InterPro" id="IPR037140">
    <property type="entry name" value="VHL_beta_dom_sf"/>
</dbReference>
<comment type="caution">
    <text evidence="2">The sequence shown here is derived from an EMBL/GenBank/DDBJ whole genome shotgun (WGS) entry which is preliminary data.</text>
</comment>
<reference evidence="2" key="1">
    <citation type="submission" date="2023-10" db="EMBL/GenBank/DDBJ databases">
        <authorList>
            <person name="Chen Y."/>
            <person name="Shah S."/>
            <person name="Dougan E. K."/>
            <person name="Thang M."/>
            <person name="Chan C."/>
        </authorList>
    </citation>
    <scope>NUCLEOTIDE SEQUENCE [LARGE SCALE GENOMIC DNA]</scope>
</reference>
<name>A0ABN9XF63_9DINO</name>
<dbReference type="SUPFAM" id="SSF49468">
    <property type="entry name" value="VHL"/>
    <property type="match status" value="1"/>
</dbReference>
<evidence type="ECO:0000313" key="2">
    <source>
        <dbReference type="EMBL" id="CAK0896731.1"/>
    </source>
</evidence>
<keyword evidence="3" id="KW-1185">Reference proteome</keyword>
<dbReference type="InterPro" id="IPR036208">
    <property type="entry name" value="VHL_sf"/>
</dbReference>
<dbReference type="Gene3D" id="2.60.40.780">
    <property type="entry name" value="von Hippel-Lindau disease tumour suppressor, beta domain"/>
    <property type="match status" value="1"/>
</dbReference>
<evidence type="ECO:0000256" key="1">
    <source>
        <dbReference type="SAM" id="SignalP"/>
    </source>
</evidence>
<dbReference type="Proteomes" id="UP001189429">
    <property type="component" value="Unassembled WGS sequence"/>
</dbReference>
<feature type="signal peptide" evidence="1">
    <location>
        <begin position="1"/>
        <end position="23"/>
    </location>
</feature>
<sequence>MAGIQLRVVFPLLWSLFLQPASAGYTDICPEPGDWINLSIPVRQCGVCPRGPRLRSLRYQAGFQQTKVVFLNQHGGHVEVRFVDPEGLETQLETVAPGQRCALSAGEGHVFRLVSAATGQLLLEHMVGRRVFESPALPPAHDAFADNPIIRENALAEGAYLNTGFFNAGGSGLEVYFRSEDGSETKVSNLAGGHSHLEHTYHDHQWTVRFANGALQKAFKISDVPIIDCPEFGRPNDFDTPLELIEQISESYANVSKQRTRPTAEEVEAGNATWATCKADGQDCKLKTATD</sequence>
<dbReference type="EMBL" id="CAUYUJ010020230">
    <property type="protein sequence ID" value="CAK0896731.1"/>
    <property type="molecule type" value="Genomic_DNA"/>
</dbReference>
<protein>
    <submittedName>
        <fullName evidence="2">Uncharacterized protein</fullName>
    </submittedName>
</protein>
<evidence type="ECO:0000313" key="3">
    <source>
        <dbReference type="Proteomes" id="UP001189429"/>
    </source>
</evidence>
<organism evidence="2 3">
    <name type="scientific">Prorocentrum cordatum</name>
    <dbReference type="NCBI Taxonomy" id="2364126"/>
    <lineage>
        <taxon>Eukaryota</taxon>
        <taxon>Sar</taxon>
        <taxon>Alveolata</taxon>
        <taxon>Dinophyceae</taxon>
        <taxon>Prorocentrales</taxon>
        <taxon>Prorocentraceae</taxon>
        <taxon>Prorocentrum</taxon>
    </lineage>
</organism>
<gene>
    <name evidence="2" type="ORF">PCOR1329_LOCUS75108</name>
</gene>
<feature type="chain" id="PRO_5045711264" evidence="1">
    <location>
        <begin position="24"/>
        <end position="291"/>
    </location>
</feature>
<proteinExistence type="predicted"/>
<keyword evidence="1" id="KW-0732">Signal</keyword>